<accession>A0A1H1ATV7</accession>
<dbReference type="InterPro" id="IPR036689">
    <property type="entry name" value="ESAT-6-like_sf"/>
</dbReference>
<dbReference type="AlphaFoldDB" id="A0A1H1ATV7"/>
<dbReference type="SUPFAM" id="SSF53955">
    <property type="entry name" value="Lysozyme-like"/>
    <property type="match status" value="1"/>
</dbReference>
<dbReference type="Gene3D" id="1.10.530.10">
    <property type="match status" value="1"/>
</dbReference>
<reference evidence="2 3" key="1">
    <citation type="submission" date="2016-10" db="EMBL/GenBank/DDBJ databases">
        <authorList>
            <person name="de Groot N.N."/>
        </authorList>
    </citation>
    <scope>NUCLEOTIDE SEQUENCE [LARGE SCALE GENOMIC DNA]</scope>
    <source>
        <strain evidence="2 3">DSM 43794</strain>
    </source>
</reference>
<evidence type="ECO:0000259" key="1">
    <source>
        <dbReference type="Pfam" id="PF01464"/>
    </source>
</evidence>
<dbReference type="InterPro" id="IPR023346">
    <property type="entry name" value="Lysozyme-like_dom_sf"/>
</dbReference>
<dbReference type="Pfam" id="PF06013">
    <property type="entry name" value="WXG100"/>
    <property type="match status" value="1"/>
</dbReference>
<dbReference type="Proteomes" id="UP000217103">
    <property type="component" value="Unassembled WGS sequence"/>
</dbReference>
<organism evidence="2 3">
    <name type="scientific">Thermostaphylospora chromogena</name>
    <dbReference type="NCBI Taxonomy" id="35622"/>
    <lineage>
        <taxon>Bacteria</taxon>
        <taxon>Bacillati</taxon>
        <taxon>Actinomycetota</taxon>
        <taxon>Actinomycetes</taxon>
        <taxon>Streptosporangiales</taxon>
        <taxon>Thermomonosporaceae</taxon>
        <taxon>Thermostaphylospora</taxon>
    </lineage>
</organism>
<feature type="domain" description="Transglycosylase SLT" evidence="1">
    <location>
        <begin position="287"/>
        <end position="359"/>
    </location>
</feature>
<dbReference type="Pfam" id="PF01464">
    <property type="entry name" value="SLT"/>
    <property type="match status" value="1"/>
</dbReference>
<dbReference type="SUPFAM" id="SSF140453">
    <property type="entry name" value="EsxAB dimer-like"/>
    <property type="match status" value="1"/>
</dbReference>
<keyword evidence="3" id="KW-1185">Reference proteome</keyword>
<protein>
    <submittedName>
        <fullName evidence="2">WXG100 family type VII secretion target</fullName>
    </submittedName>
</protein>
<dbReference type="InterPro" id="IPR008258">
    <property type="entry name" value="Transglycosylase_SLT_dom_1"/>
</dbReference>
<evidence type="ECO:0000313" key="3">
    <source>
        <dbReference type="Proteomes" id="UP000217103"/>
    </source>
</evidence>
<proteinExistence type="predicted"/>
<name>A0A1H1ATV7_9ACTN</name>
<dbReference type="STRING" id="35622.SAMN04489764_0652"/>
<dbReference type="InterPro" id="IPR010310">
    <property type="entry name" value="T7SS_ESAT-6-like"/>
</dbReference>
<dbReference type="RefSeq" id="WP_093257614.1">
    <property type="nucleotide sequence ID" value="NZ_FNKK01000002.1"/>
</dbReference>
<sequence>MNIESLEGWQSLLDKRDKVDGDPEKIRSIAAAWRTASDLTDYTDDVAAAVRDVDNAWHGQSADAFVSYMGRFSTAGQGLSAALSTCASNLSDVAQALEDAKSSIDTIISNTRTAASEYATNHPDATDEQLRSHFTSLLTTANNDAQEHLDNAKTAVSDATTAITGSIDGDYTTQTGSFSTIPDPASQEFTPRKGIPFDWKPTPGYQPPTDPAGYTPTGYNPNGYTPTTSYAAYTGEGGVLTGYGPSGPPPPGGGPAPTGQVREWIEQAVAILRRHGYPMEKMNINDIWLIIRHESGGNPHAINNWDSNAARGTPSKGLMQTIDPTFNRWALPGHRDIWNPVDNIIAGVRYAIERYGSVSNVPGVIGVKNGTGYRGY</sequence>
<dbReference type="CDD" id="cd13402">
    <property type="entry name" value="LT_TF-like"/>
    <property type="match status" value="1"/>
</dbReference>
<gene>
    <name evidence="2" type="ORF">SAMN04489764_0652</name>
</gene>
<dbReference type="EMBL" id="FNKK01000002">
    <property type="protein sequence ID" value="SDQ43135.1"/>
    <property type="molecule type" value="Genomic_DNA"/>
</dbReference>
<dbReference type="Gene3D" id="1.10.287.1060">
    <property type="entry name" value="ESAT-6-like"/>
    <property type="match status" value="1"/>
</dbReference>
<evidence type="ECO:0000313" key="2">
    <source>
        <dbReference type="EMBL" id="SDQ43135.1"/>
    </source>
</evidence>
<dbReference type="OrthoDB" id="4629613at2"/>